<feature type="region of interest" description="Disordered" evidence="4">
    <location>
        <begin position="27"/>
        <end position="74"/>
    </location>
</feature>
<gene>
    <name evidence="6" type="ORF">PTKU64_92260</name>
</gene>
<evidence type="ECO:0000259" key="5">
    <source>
        <dbReference type="Pfam" id="PF00437"/>
    </source>
</evidence>
<evidence type="ECO:0000256" key="1">
    <source>
        <dbReference type="ARBA" id="ARBA00006611"/>
    </source>
</evidence>
<keyword evidence="2" id="KW-0547">Nucleotide-binding</keyword>
<feature type="compositionally biased region" description="Basic and acidic residues" evidence="4">
    <location>
        <begin position="124"/>
        <end position="151"/>
    </location>
</feature>
<feature type="compositionally biased region" description="Basic and acidic residues" evidence="4">
    <location>
        <begin position="43"/>
        <end position="53"/>
    </location>
</feature>
<comment type="similarity">
    <text evidence="1">Belongs to the GSP E family.</text>
</comment>
<evidence type="ECO:0000256" key="3">
    <source>
        <dbReference type="ARBA" id="ARBA00022840"/>
    </source>
</evidence>
<dbReference type="RefSeq" id="WP_229517936.1">
    <property type="nucleotide sequence ID" value="NZ_AP024959.1"/>
</dbReference>
<dbReference type="Gene3D" id="3.40.50.300">
    <property type="entry name" value="P-loop containing nucleotide triphosphate hydrolases"/>
    <property type="match status" value="1"/>
</dbReference>
<dbReference type="InterPro" id="IPR027417">
    <property type="entry name" value="P-loop_NTPase"/>
</dbReference>
<dbReference type="Pfam" id="PF00437">
    <property type="entry name" value="T2SSE"/>
    <property type="match status" value="1"/>
</dbReference>
<dbReference type="Proteomes" id="UP001319874">
    <property type="component" value="Plasmid pPT365"/>
</dbReference>
<evidence type="ECO:0000313" key="6">
    <source>
        <dbReference type="EMBL" id="BCZ85551.1"/>
    </source>
</evidence>
<dbReference type="PANTHER" id="PTHR30258:SF1">
    <property type="entry name" value="PROTEIN TRANSPORT PROTEIN HOFB HOMOLOG"/>
    <property type="match status" value="1"/>
</dbReference>
<evidence type="ECO:0000313" key="7">
    <source>
        <dbReference type="Proteomes" id="UP001319874"/>
    </source>
</evidence>
<dbReference type="PANTHER" id="PTHR30258">
    <property type="entry name" value="TYPE II SECRETION SYSTEM PROTEIN GSPE-RELATED"/>
    <property type="match status" value="1"/>
</dbReference>
<geneLocation type="plasmid" evidence="6 7">
    <name>pPT365</name>
</geneLocation>
<sequence length="736" mass="81428">MSMFSGIEKDEPSSRGLLGRFRALRSSFTEESPSSMPIAGSDSKPEPDREPKLRSKTKPLKAEPVDMTPGQPMTLGMRLRMADVSDVEAYDDVAAGDVVRHAPAMGGDTLASEVTATQPAQARQEADLPHAEPRVRTERQSGVSNRDKEDAVQPPMVDTAPAAPDEVHEVRAQADIAQRAPEFAARGLPELAAADALTFKRILTERGPDAALRINDAARREFIAVEIQAGMSIVVTTRSFHESALYATYVKDLERADIKVHEELLASADVISAIYAMDRNRSAAIVPESSRAIGTFRDVIEAADGYDSSDVHLEERDYSPEVEVRFRVDGDLYTFRRLSKEMVRKSLAAAYQDLVQRNTNSGETFQPTAPQSAMIPLVVGSNLLNLRWQSTPLVGGYDVALRMLDGNFKNPKILLPEQMGLEASQLAIIEALGRVSGGASFVTGETGSAKSTLLRAMSFRIDRRDLRKQFAVSEPSEYPMPWLSDISITRRPDETDNEASRKYAEVIRTLMRMDPCDVTVNEIRDHVVAALVVELALTGHPIRSSLHADSLIGAVMRLVGGRLQLPVDEVASEKFLNAVSNQKLIPLLCPHCKVPAAEVMEKAQLELLRSKFGLDTRAMACRNFDGCEHCRRKGLFTRTGKVAAGAKGQTLAMEIYRPTPEFLDRVLVRDWRGAEKVWRNERRTGFDDPDMTGKTIYEHALYKASQGIIDPRFINESMRTFESYRVFPDHTGAMPS</sequence>
<accession>A0ABM7U2R0</accession>
<dbReference type="Gene3D" id="3.30.450.90">
    <property type="match status" value="1"/>
</dbReference>
<dbReference type="SUPFAM" id="SSF52540">
    <property type="entry name" value="P-loop containing nucleoside triphosphate hydrolases"/>
    <property type="match status" value="1"/>
</dbReference>
<organism evidence="6 7">
    <name type="scientific">Paraburkholderia terrae</name>
    <dbReference type="NCBI Taxonomy" id="311230"/>
    <lineage>
        <taxon>Bacteria</taxon>
        <taxon>Pseudomonadati</taxon>
        <taxon>Pseudomonadota</taxon>
        <taxon>Betaproteobacteria</taxon>
        <taxon>Burkholderiales</taxon>
        <taxon>Burkholderiaceae</taxon>
        <taxon>Paraburkholderia</taxon>
    </lineage>
</organism>
<keyword evidence="6" id="KW-0614">Plasmid</keyword>
<name>A0ABM7U2R0_9BURK</name>
<feature type="domain" description="Bacterial type II secretion system protein E" evidence="5">
    <location>
        <begin position="298"/>
        <end position="639"/>
    </location>
</feature>
<reference evidence="6 7" key="1">
    <citation type="journal article" date="2022" name="Front. Microbiol.">
        <title>Identification and characterization of a novel class of self-sufficient cytochrome P450 hydroxylase involved in cyclohexanecarboxylate degradation in Paraburkholderia terrae strain KU-64.</title>
        <authorList>
            <person name="Yamamoto T."/>
            <person name="Hasegawa Y."/>
            <person name="Iwaki H."/>
        </authorList>
    </citation>
    <scope>NUCLEOTIDE SEQUENCE [LARGE SCALE GENOMIC DNA]</scope>
    <source>
        <strain evidence="6 7">KU-64</strain>
    </source>
</reference>
<dbReference type="EMBL" id="AP024959">
    <property type="protein sequence ID" value="BCZ85551.1"/>
    <property type="molecule type" value="Genomic_DNA"/>
</dbReference>
<protein>
    <recommendedName>
        <fullName evidence="5">Bacterial type II secretion system protein E domain-containing protein</fullName>
    </recommendedName>
</protein>
<proteinExistence type="inferred from homology"/>
<dbReference type="InterPro" id="IPR001482">
    <property type="entry name" value="T2SS/T4SS_dom"/>
</dbReference>
<feature type="region of interest" description="Disordered" evidence="4">
    <location>
        <begin position="115"/>
        <end position="160"/>
    </location>
</feature>
<keyword evidence="7" id="KW-1185">Reference proteome</keyword>
<keyword evidence="3" id="KW-0067">ATP-binding</keyword>
<evidence type="ECO:0000256" key="4">
    <source>
        <dbReference type="SAM" id="MobiDB-lite"/>
    </source>
</evidence>
<evidence type="ECO:0000256" key="2">
    <source>
        <dbReference type="ARBA" id="ARBA00022741"/>
    </source>
</evidence>